<reference evidence="12" key="1">
    <citation type="submission" date="2022-11" db="UniProtKB">
        <authorList>
            <consortium name="EnsemblMetazoa"/>
        </authorList>
    </citation>
    <scope>IDENTIFICATION</scope>
</reference>
<proteinExistence type="inferred from homology"/>
<keyword evidence="5 8" id="KW-0472">Membrane</keyword>
<keyword evidence="9" id="KW-0732">Signal</keyword>
<dbReference type="InterPro" id="IPR003961">
    <property type="entry name" value="FN3_dom"/>
</dbReference>
<keyword evidence="13" id="KW-1185">Reference proteome</keyword>
<dbReference type="InterPro" id="IPR051587">
    <property type="entry name" value="Adhesion_GPCR"/>
</dbReference>
<evidence type="ECO:0000259" key="11">
    <source>
        <dbReference type="PROSITE" id="PS50227"/>
    </source>
</evidence>
<dbReference type="Pfam" id="PF00002">
    <property type="entry name" value="7tm_2"/>
    <property type="match status" value="1"/>
</dbReference>
<feature type="chain" id="PRO_5036953304" evidence="9">
    <location>
        <begin position="24"/>
        <end position="603"/>
    </location>
</feature>
<dbReference type="SMART" id="SM00008">
    <property type="entry name" value="HormR"/>
    <property type="match status" value="1"/>
</dbReference>
<dbReference type="InterPro" id="IPR013783">
    <property type="entry name" value="Ig-like_fold"/>
</dbReference>
<evidence type="ECO:0000256" key="4">
    <source>
        <dbReference type="ARBA" id="ARBA00022989"/>
    </source>
</evidence>
<dbReference type="GeneID" id="110255125"/>
<dbReference type="InterPro" id="IPR046338">
    <property type="entry name" value="GAIN_dom_sf"/>
</dbReference>
<comment type="similarity">
    <text evidence="2">Belongs to the G-protein coupled receptor 2 family. Adhesion G-protein coupled receptor (ADGR) subfamily.</text>
</comment>
<dbReference type="InterPro" id="IPR036116">
    <property type="entry name" value="FN3_sf"/>
</dbReference>
<dbReference type="InterPro" id="IPR000203">
    <property type="entry name" value="GPS"/>
</dbReference>
<organism evidence="12 13">
    <name type="scientific">Exaiptasia diaphana</name>
    <name type="common">Tropical sea anemone</name>
    <name type="synonym">Aiptasia pulchella</name>
    <dbReference type="NCBI Taxonomy" id="2652724"/>
    <lineage>
        <taxon>Eukaryota</taxon>
        <taxon>Metazoa</taxon>
        <taxon>Cnidaria</taxon>
        <taxon>Anthozoa</taxon>
        <taxon>Hexacorallia</taxon>
        <taxon>Actiniaria</taxon>
        <taxon>Aiptasiidae</taxon>
        <taxon>Exaiptasia</taxon>
    </lineage>
</organism>
<dbReference type="Pfam" id="PF16489">
    <property type="entry name" value="GAIN"/>
    <property type="match status" value="1"/>
</dbReference>
<dbReference type="KEGG" id="epa:110255125"/>
<keyword evidence="7" id="KW-0325">Glycoprotein</keyword>
<dbReference type="PROSITE" id="PS50221">
    <property type="entry name" value="GAIN_B"/>
    <property type="match status" value="1"/>
</dbReference>
<dbReference type="Gene3D" id="1.20.1070.10">
    <property type="entry name" value="Rhodopsin 7-helix transmembrane proteins"/>
    <property type="match status" value="1"/>
</dbReference>
<accession>A0A913YCZ8</accession>
<evidence type="ECO:0000256" key="8">
    <source>
        <dbReference type="SAM" id="Phobius"/>
    </source>
</evidence>
<dbReference type="Proteomes" id="UP000887567">
    <property type="component" value="Unplaced"/>
</dbReference>
<dbReference type="Pfam" id="PF02793">
    <property type="entry name" value="HRM"/>
    <property type="match status" value="1"/>
</dbReference>
<name>A0A913YCZ8_EXADI</name>
<dbReference type="Gene3D" id="2.60.220.50">
    <property type="match status" value="1"/>
</dbReference>
<dbReference type="InterPro" id="IPR000832">
    <property type="entry name" value="GPCR_2_secretin-like"/>
</dbReference>
<feature type="domain" description="GAIN-B" evidence="10">
    <location>
        <begin position="380"/>
        <end position="551"/>
    </location>
</feature>
<comment type="subcellular location">
    <subcellularLocation>
        <location evidence="1">Membrane</location>
        <topology evidence="1">Multi-pass membrane protein</topology>
    </subcellularLocation>
</comment>
<dbReference type="AlphaFoldDB" id="A0A913YCZ8"/>
<dbReference type="PANTHER" id="PTHR45813">
    <property type="entry name" value="IG-LIKE DOMAIN-CONTAINING PROTEIN"/>
    <property type="match status" value="1"/>
</dbReference>
<evidence type="ECO:0000313" key="12">
    <source>
        <dbReference type="EnsemblMetazoa" id="XP_020917841.1"/>
    </source>
</evidence>
<dbReference type="OrthoDB" id="5971590at2759"/>
<dbReference type="SMART" id="SM00303">
    <property type="entry name" value="GPS"/>
    <property type="match status" value="1"/>
</dbReference>
<feature type="domain" description="G-protein coupled receptors family 2 profile 1" evidence="11">
    <location>
        <begin position="199"/>
        <end position="255"/>
    </location>
</feature>
<dbReference type="GO" id="GO:0004930">
    <property type="term" value="F:G protein-coupled receptor activity"/>
    <property type="evidence" value="ECO:0007669"/>
    <property type="project" value="InterPro"/>
</dbReference>
<dbReference type="InterPro" id="IPR001879">
    <property type="entry name" value="GPCR_2_extracellular_dom"/>
</dbReference>
<evidence type="ECO:0000256" key="7">
    <source>
        <dbReference type="ARBA" id="ARBA00023180"/>
    </source>
</evidence>
<sequence>MVDMKFNSLSFLIMLVAFGLAEAVGKSAQSNSSCWVSTFNQPNTSILFTWSSANHGGLYAVRFWPLYSNHSVASKTVNQSSFLATRLEPFTVYRFDIREESSNSRICTITIRTKTGKHKNGLNTKRFNFTTVYVEWIQIKRLGFYTTYRAFIEWGSDDSRYVGLVYDGPNTYTWVVKDYIPLNYSFHVNFEFKSYKENCKSVHSKGITWPGTKIGEVASSRCPHGAYGNATRKCKKGEKFAVWEEPNYSDCVSMDIASIHDSISKGHSDPVKNARKLVQATKANRHHRYSGEDIKLIVSSLDILATEKTIHQVKSAGNHTNKDANDLAVSVLNVSNGILDEEALASWKQMPKTSAISLANKVIQSLDKIAVFLVSNSDKHDVTVSTDNVAISVRAVPRDETDTGQWIFSTDGMRDGHSSSVYVPGPVIGRQQTAHDGVRYLSLITYKTINKVLQIESTDGLTGSVQAPVMSVTLHPLDKNKFEKPMILTIAKEKSLVKGKPTCAFLDITNSSSISWSSEGCEVGDNNKTHTQCLCYHLTSFAILMQVTDSGADVLEREHQIALSFITYIGMCTSVLALLVVFLTFTLIRFLNLPRHMIHANLA</sequence>
<evidence type="ECO:0000259" key="10">
    <source>
        <dbReference type="PROSITE" id="PS50221"/>
    </source>
</evidence>
<feature type="transmembrane region" description="Helical" evidence="8">
    <location>
        <begin position="565"/>
        <end position="588"/>
    </location>
</feature>
<evidence type="ECO:0000256" key="5">
    <source>
        <dbReference type="ARBA" id="ARBA00023136"/>
    </source>
</evidence>
<dbReference type="InterPro" id="IPR032471">
    <property type="entry name" value="AGRL2-4_GAIN_subdom_A"/>
</dbReference>
<dbReference type="SUPFAM" id="SSF49265">
    <property type="entry name" value="Fibronectin type III"/>
    <property type="match status" value="1"/>
</dbReference>
<dbReference type="InterPro" id="IPR057244">
    <property type="entry name" value="GAIN_B"/>
</dbReference>
<protein>
    <submittedName>
        <fullName evidence="12">Uncharacterized protein</fullName>
    </submittedName>
</protein>
<dbReference type="Gene3D" id="2.60.40.10">
    <property type="entry name" value="Immunoglobulins"/>
    <property type="match status" value="1"/>
</dbReference>
<evidence type="ECO:0000256" key="1">
    <source>
        <dbReference type="ARBA" id="ARBA00004141"/>
    </source>
</evidence>
<evidence type="ECO:0000256" key="6">
    <source>
        <dbReference type="ARBA" id="ARBA00023157"/>
    </source>
</evidence>
<keyword evidence="6" id="KW-1015">Disulfide bond</keyword>
<dbReference type="SUPFAM" id="SSF111418">
    <property type="entry name" value="Hormone receptor domain"/>
    <property type="match status" value="1"/>
</dbReference>
<dbReference type="CDD" id="cd00063">
    <property type="entry name" value="FN3"/>
    <property type="match status" value="1"/>
</dbReference>
<dbReference type="GO" id="GO:0007189">
    <property type="term" value="P:adenylate cyclase-activating G protein-coupled receptor signaling pathway"/>
    <property type="evidence" value="ECO:0007669"/>
    <property type="project" value="TreeGrafter"/>
</dbReference>
<feature type="signal peptide" evidence="9">
    <location>
        <begin position="1"/>
        <end position="23"/>
    </location>
</feature>
<dbReference type="InterPro" id="IPR036445">
    <property type="entry name" value="GPCR_2_extracell_dom_sf"/>
</dbReference>
<keyword evidence="3 8" id="KW-0812">Transmembrane</keyword>
<dbReference type="Gene3D" id="4.10.1240.10">
    <property type="entry name" value="GPCR, family 2, extracellular hormone receptor domain"/>
    <property type="match status" value="1"/>
</dbReference>
<evidence type="ECO:0000313" key="13">
    <source>
        <dbReference type="Proteomes" id="UP000887567"/>
    </source>
</evidence>
<evidence type="ECO:0000256" key="9">
    <source>
        <dbReference type="SAM" id="SignalP"/>
    </source>
</evidence>
<dbReference type="PANTHER" id="PTHR45813:SF8">
    <property type="entry name" value="IG-LIKE DOMAIN-CONTAINING PROTEIN"/>
    <property type="match status" value="1"/>
</dbReference>
<keyword evidence="4 8" id="KW-1133">Transmembrane helix</keyword>
<dbReference type="EnsemblMetazoa" id="XM_021062182.2">
    <property type="protein sequence ID" value="XP_020917841.1"/>
    <property type="gene ID" value="LOC110255125"/>
</dbReference>
<evidence type="ECO:0000256" key="3">
    <source>
        <dbReference type="ARBA" id="ARBA00022692"/>
    </source>
</evidence>
<dbReference type="PROSITE" id="PS50227">
    <property type="entry name" value="G_PROTEIN_RECEP_F2_3"/>
    <property type="match status" value="1"/>
</dbReference>
<dbReference type="GO" id="GO:0016020">
    <property type="term" value="C:membrane"/>
    <property type="evidence" value="ECO:0007669"/>
    <property type="project" value="UniProtKB-SubCell"/>
</dbReference>
<evidence type="ECO:0000256" key="2">
    <source>
        <dbReference type="ARBA" id="ARBA00007343"/>
    </source>
</evidence>
<dbReference type="RefSeq" id="XP_020917841.1">
    <property type="nucleotide sequence ID" value="XM_021062182.2"/>
</dbReference>
<dbReference type="Pfam" id="PF01825">
    <property type="entry name" value="GPS"/>
    <property type="match status" value="1"/>
</dbReference>